<keyword evidence="2" id="KW-1185">Reference proteome</keyword>
<sequence length="171" mass="20019">MSNSKENRICGSVNVYEIKPLKGPDRLLRMHVLIEKAWMMKDNINMLAELSKALIYTYHGIAIDFPTTALLEALPTNERYRHMRYGEQINGILGIEILFMRNSDSVFTMRYYTEHIEFERNLGDVDNYISRNKIDMSEYEPKFTLKDMREGISVEPVSIKINYTKPSNKVK</sequence>
<dbReference type="HOGENOM" id="CLU_1561205_0_0_10"/>
<accession>H1Y5L6</accession>
<organism evidence="1 2">
    <name type="scientific">Mucilaginibacter paludis DSM 18603</name>
    <dbReference type="NCBI Taxonomy" id="714943"/>
    <lineage>
        <taxon>Bacteria</taxon>
        <taxon>Pseudomonadati</taxon>
        <taxon>Bacteroidota</taxon>
        <taxon>Sphingobacteriia</taxon>
        <taxon>Sphingobacteriales</taxon>
        <taxon>Sphingobacteriaceae</taxon>
        <taxon>Mucilaginibacter</taxon>
    </lineage>
</organism>
<name>H1Y5L6_9SPHI</name>
<dbReference type="eggNOG" id="ENOG502ZH2V">
    <property type="taxonomic scope" value="Bacteria"/>
</dbReference>
<evidence type="ECO:0000313" key="1">
    <source>
        <dbReference type="EMBL" id="EHQ29792.1"/>
    </source>
</evidence>
<dbReference type="EMBL" id="CM001403">
    <property type="protein sequence ID" value="EHQ29792.1"/>
    <property type="molecule type" value="Genomic_DNA"/>
</dbReference>
<protein>
    <submittedName>
        <fullName evidence="1">Uncharacterized protein</fullName>
    </submittedName>
</protein>
<dbReference type="STRING" id="714943.Mucpa_5724"/>
<dbReference type="OrthoDB" id="9856832at2"/>
<dbReference type="Proteomes" id="UP000002774">
    <property type="component" value="Chromosome"/>
</dbReference>
<evidence type="ECO:0000313" key="2">
    <source>
        <dbReference type="Proteomes" id="UP000002774"/>
    </source>
</evidence>
<dbReference type="AlphaFoldDB" id="H1Y5L6"/>
<dbReference type="RefSeq" id="WP_008511182.1">
    <property type="nucleotide sequence ID" value="NZ_CM001403.1"/>
</dbReference>
<gene>
    <name evidence="1" type="ORF">Mucpa_5724</name>
</gene>
<proteinExistence type="predicted"/>
<reference evidence="1" key="1">
    <citation type="submission" date="2011-09" db="EMBL/GenBank/DDBJ databases">
        <title>The permanent draft genome of Mucilaginibacter paludis DSM 18603.</title>
        <authorList>
            <consortium name="US DOE Joint Genome Institute (JGI-PGF)"/>
            <person name="Lucas S."/>
            <person name="Han J."/>
            <person name="Lapidus A."/>
            <person name="Bruce D."/>
            <person name="Goodwin L."/>
            <person name="Pitluck S."/>
            <person name="Peters L."/>
            <person name="Kyrpides N."/>
            <person name="Mavromatis K."/>
            <person name="Ivanova N."/>
            <person name="Mikhailova N."/>
            <person name="Held B."/>
            <person name="Detter J.C."/>
            <person name="Tapia R."/>
            <person name="Han C."/>
            <person name="Land M."/>
            <person name="Hauser L."/>
            <person name="Markowitz V."/>
            <person name="Cheng J.-F."/>
            <person name="Hugenholtz P."/>
            <person name="Woyke T."/>
            <person name="Wu D."/>
            <person name="Tindall B."/>
            <person name="Brambilla E."/>
            <person name="Klenk H.-P."/>
            <person name="Eisen J.A."/>
        </authorList>
    </citation>
    <scope>NUCLEOTIDE SEQUENCE [LARGE SCALE GENOMIC DNA]</scope>
    <source>
        <strain evidence="1">DSM 18603</strain>
    </source>
</reference>